<dbReference type="HOGENOM" id="CLU_037205_0_0_10"/>
<sequence>MKDKDAKYDIVRPEAEFQFQAARSYGYSIETSIADLIDNSISAKATKINISFGVDRYASFVRIEDNGTGMNEKQLRDAMRLGSLNPLTERSDDDLGRFGLGLKTASFAQCRRFTVKTKKARLREYVRCWDLDFVSKKKDWVLLKDCIDQHSRTNMGELTLGNNGTIVLWEKMDRLMESEEHNLDKENFYRKFENVKRHLGLIFHRYIERGNLEITVMNEIVNAINPFDISPEYPSQELQEEKLSIKGQPILIQPYILPHESKLSAEEKIQIQMIKGWTAHQGIYLYRNQRLISDGGWLDLDFRLKENQRLCRISIDLPNTLDKEWQIDVKKASAKIPDLIRKRIKEICLSAIEKAVKVYTHRGAYIRRRGEKKDTTFLWIAKQKQGVKTYSINEQHPLYELLFNHLGTQSLIFKDYVKLLAEAIPVNLIINDFADPRLTIGTPLQNKVDVLEEIYKSALKVLVESGSSEKNAIAQLNAMDVFQKLK</sequence>
<keyword evidence="2" id="KW-1185">Reference proteome</keyword>
<dbReference type="Gene3D" id="3.30.565.10">
    <property type="entry name" value="Histidine kinase-like ATPase, C-terminal domain"/>
    <property type="match status" value="1"/>
</dbReference>
<dbReference type="Pfam" id="PF13589">
    <property type="entry name" value="HATPase_c_3"/>
    <property type="match status" value="1"/>
</dbReference>
<dbReference type="OrthoDB" id="9813438at2"/>
<organism evidence="1 2">
    <name type="scientific">Pedobacter heparinus (strain ATCC 13125 / DSM 2366 / CIP 104194 / JCM 7457 / NBRC 12017 / NCIMB 9290 / NRRL B-14731 / HIM 762-3)</name>
    <dbReference type="NCBI Taxonomy" id="485917"/>
    <lineage>
        <taxon>Bacteria</taxon>
        <taxon>Pseudomonadati</taxon>
        <taxon>Bacteroidota</taxon>
        <taxon>Sphingobacteriia</taxon>
        <taxon>Sphingobacteriales</taxon>
        <taxon>Sphingobacteriaceae</taxon>
        <taxon>Pedobacter</taxon>
    </lineage>
</organism>
<evidence type="ECO:0000313" key="2">
    <source>
        <dbReference type="Proteomes" id="UP000000852"/>
    </source>
</evidence>
<dbReference type="RefSeq" id="WP_012781100.1">
    <property type="nucleotide sequence ID" value="NC_013061.1"/>
</dbReference>
<proteinExistence type="predicted"/>
<evidence type="ECO:0000313" key="1">
    <source>
        <dbReference type="EMBL" id="ACU03156.1"/>
    </source>
</evidence>
<accession>C6Y2U3</accession>
<dbReference type="EMBL" id="CP001681">
    <property type="protein sequence ID" value="ACU03156.1"/>
    <property type="molecule type" value="Genomic_DNA"/>
</dbReference>
<gene>
    <name evidence="1" type="ordered locus">Phep_0934</name>
</gene>
<dbReference type="AlphaFoldDB" id="C6Y2U3"/>
<reference evidence="1 2" key="1">
    <citation type="journal article" date="2009" name="Stand. Genomic Sci.">
        <title>Complete genome sequence of Pedobacter heparinus type strain (HIM 762-3).</title>
        <authorList>
            <person name="Han C."/>
            <person name="Spring S."/>
            <person name="Lapidus A."/>
            <person name="Del Rio T.G."/>
            <person name="Tice H."/>
            <person name="Copeland A."/>
            <person name="Cheng J.F."/>
            <person name="Lucas S."/>
            <person name="Chen F."/>
            <person name="Nolan M."/>
            <person name="Bruce D."/>
            <person name="Goodwin L."/>
            <person name="Pitluck S."/>
            <person name="Ivanova N."/>
            <person name="Mavromatis K."/>
            <person name="Mikhailova N."/>
            <person name="Pati A."/>
            <person name="Chen A."/>
            <person name="Palaniappan K."/>
            <person name="Land M."/>
            <person name="Hauser L."/>
            <person name="Chang Y.J."/>
            <person name="Jeffries C.C."/>
            <person name="Saunders E."/>
            <person name="Chertkov O."/>
            <person name="Brettin T."/>
            <person name="Goker M."/>
            <person name="Rohde M."/>
            <person name="Bristow J."/>
            <person name="Eisen J.A."/>
            <person name="Markowitz V."/>
            <person name="Hugenholtz P."/>
            <person name="Kyrpides N.C."/>
            <person name="Klenk H.P."/>
            <person name="Detter J.C."/>
        </authorList>
    </citation>
    <scope>NUCLEOTIDE SEQUENCE [LARGE SCALE GENOMIC DNA]</scope>
    <source>
        <strain evidence="2">ATCC 13125 / DSM 2366 / CIP 104194 / JCM 7457 / NBRC 12017 / NCIMB 9290 / NRRL B-14731 / HIM 762-3</strain>
    </source>
</reference>
<dbReference type="STRING" id="485917.Phep_0934"/>
<dbReference type="SUPFAM" id="SSF55874">
    <property type="entry name" value="ATPase domain of HSP90 chaperone/DNA topoisomerase II/histidine kinase"/>
    <property type="match status" value="1"/>
</dbReference>
<dbReference type="KEGG" id="phe:Phep_0934"/>
<dbReference type="Proteomes" id="UP000000852">
    <property type="component" value="Chromosome"/>
</dbReference>
<dbReference type="eggNOG" id="COG0323">
    <property type="taxonomic scope" value="Bacteria"/>
</dbReference>
<name>C6Y2U3_PEDHD</name>
<protein>
    <submittedName>
        <fullName evidence="1">ATPase</fullName>
    </submittedName>
</protein>
<dbReference type="InterPro" id="IPR036890">
    <property type="entry name" value="HATPase_C_sf"/>
</dbReference>